<sequence>MSAHCQCRRKRRAMSQMNVVPYIDVMLVLLVIFMVTAPMMQAGVEVDAPDAQAEALTADNQQEPLTISVDKAGHFFLDDGAEVDAAAITSYVSSQLDPKAERPIFVRADGTAEYRHLVGAMVAAQQAGAKKISLVVDSAPAPNKP</sequence>
<keyword evidence="5 10" id="KW-0132">Cell division</keyword>
<accession>A0A1Y1QU84</accession>
<evidence type="ECO:0000256" key="5">
    <source>
        <dbReference type="ARBA" id="ARBA00022618"/>
    </source>
</evidence>
<comment type="similarity">
    <text evidence="2 10">Belongs to the ExbD/TolR family.</text>
</comment>
<dbReference type="PANTHER" id="PTHR30558">
    <property type="entry name" value="EXBD MEMBRANE COMPONENT OF PMF-DRIVEN MACROMOLECULE IMPORT SYSTEM"/>
    <property type="match status" value="1"/>
</dbReference>
<comment type="subcellular location">
    <subcellularLocation>
        <location evidence="10">Cell inner membrane</location>
        <topology evidence="10">Single-pass membrane protein</topology>
    </subcellularLocation>
    <subcellularLocation>
        <location evidence="1">Cell membrane</location>
        <topology evidence="1">Single-pass membrane protein</topology>
    </subcellularLocation>
</comment>
<evidence type="ECO:0000313" key="12">
    <source>
        <dbReference type="Proteomes" id="UP000192491"/>
    </source>
</evidence>
<evidence type="ECO:0000313" key="11">
    <source>
        <dbReference type="EMBL" id="OQX13412.1"/>
    </source>
</evidence>
<evidence type="ECO:0000256" key="1">
    <source>
        <dbReference type="ARBA" id="ARBA00004162"/>
    </source>
</evidence>
<keyword evidence="7 10" id="KW-1133">Transmembrane helix</keyword>
<comment type="subunit">
    <text evidence="10">The Tol-Pal system is composed of five core proteins: the inner membrane proteins TolA, TolQ and TolR, the periplasmic protein TolB and the outer membrane protein Pal. They form a network linking the inner and outer membranes and the peptidoglycan layer.</text>
</comment>
<evidence type="ECO:0000256" key="6">
    <source>
        <dbReference type="ARBA" id="ARBA00022692"/>
    </source>
</evidence>
<dbReference type="Pfam" id="PF02472">
    <property type="entry name" value="ExbD"/>
    <property type="match status" value="1"/>
</dbReference>
<dbReference type="GO" id="GO:0015031">
    <property type="term" value="P:protein transport"/>
    <property type="evidence" value="ECO:0007669"/>
    <property type="project" value="InterPro"/>
</dbReference>
<dbReference type="Gene3D" id="3.30.420.270">
    <property type="match status" value="1"/>
</dbReference>
<organism evidence="11 12">
    <name type="scientific">Thiothrix lacustris</name>
    <dbReference type="NCBI Taxonomy" id="525917"/>
    <lineage>
        <taxon>Bacteria</taxon>
        <taxon>Pseudomonadati</taxon>
        <taxon>Pseudomonadota</taxon>
        <taxon>Gammaproteobacteria</taxon>
        <taxon>Thiotrichales</taxon>
        <taxon>Thiotrichaceae</taxon>
        <taxon>Thiothrix</taxon>
    </lineage>
</organism>
<dbReference type="Proteomes" id="UP000192491">
    <property type="component" value="Unassembled WGS sequence"/>
</dbReference>
<dbReference type="GO" id="GO:0022857">
    <property type="term" value="F:transmembrane transporter activity"/>
    <property type="evidence" value="ECO:0007669"/>
    <property type="project" value="InterPro"/>
</dbReference>
<dbReference type="GO" id="GO:0005886">
    <property type="term" value="C:plasma membrane"/>
    <property type="evidence" value="ECO:0007669"/>
    <property type="project" value="UniProtKB-SubCell"/>
</dbReference>
<keyword evidence="6 10" id="KW-0812">Transmembrane</keyword>
<dbReference type="HAMAP" id="MF_02203">
    <property type="entry name" value="TolR"/>
    <property type="match status" value="1"/>
</dbReference>
<comment type="caution">
    <text evidence="11">The sequence shown here is derived from an EMBL/GenBank/DDBJ whole genome shotgun (WGS) entry which is preliminary data.</text>
</comment>
<comment type="function">
    <text evidence="10">Part of the Tol-Pal system, which plays a role in outer membrane invagination during cell division and is important for maintaining outer membrane integrity.</text>
</comment>
<dbReference type="AlphaFoldDB" id="A0A1Y1QU84"/>
<evidence type="ECO:0000256" key="2">
    <source>
        <dbReference type="ARBA" id="ARBA00005811"/>
    </source>
</evidence>
<evidence type="ECO:0000256" key="4">
    <source>
        <dbReference type="ARBA" id="ARBA00022519"/>
    </source>
</evidence>
<proteinExistence type="inferred from homology"/>
<keyword evidence="3 10" id="KW-1003">Cell membrane</keyword>
<dbReference type="InterPro" id="IPR014168">
    <property type="entry name" value="Tol-Pal_TolR"/>
</dbReference>
<evidence type="ECO:0000256" key="8">
    <source>
        <dbReference type="ARBA" id="ARBA00023136"/>
    </source>
</evidence>
<protein>
    <recommendedName>
        <fullName evidence="10">Tol-Pal system protein TolR</fullName>
    </recommendedName>
</protein>
<reference evidence="11 12" key="1">
    <citation type="submission" date="2017-01" db="EMBL/GenBank/DDBJ databases">
        <title>Novel large sulfur bacteria in the metagenomes of groundwater-fed chemosynthetic microbial mats in the Lake Huron basin.</title>
        <authorList>
            <person name="Sharrar A.M."/>
            <person name="Flood B.E."/>
            <person name="Bailey J.V."/>
            <person name="Jones D.S."/>
            <person name="Biddanda B."/>
            <person name="Ruberg S.A."/>
            <person name="Marcus D.N."/>
            <person name="Dick G.J."/>
        </authorList>
    </citation>
    <scope>NUCLEOTIDE SEQUENCE [LARGE SCALE GENOMIC DNA]</scope>
    <source>
        <strain evidence="11">A8</strain>
    </source>
</reference>
<name>A0A1Y1QU84_9GAMM</name>
<feature type="transmembrane region" description="Helical" evidence="10">
    <location>
        <begin position="21"/>
        <end position="40"/>
    </location>
</feature>
<dbReference type="GO" id="GO:0051301">
    <property type="term" value="P:cell division"/>
    <property type="evidence" value="ECO:0007669"/>
    <property type="project" value="UniProtKB-UniRule"/>
</dbReference>
<keyword evidence="4 10" id="KW-0997">Cell inner membrane</keyword>
<evidence type="ECO:0000256" key="9">
    <source>
        <dbReference type="ARBA" id="ARBA00023306"/>
    </source>
</evidence>
<keyword evidence="9 10" id="KW-0131">Cell cycle</keyword>
<dbReference type="EMBL" id="MTEJ01000047">
    <property type="protein sequence ID" value="OQX13412.1"/>
    <property type="molecule type" value="Genomic_DNA"/>
</dbReference>
<dbReference type="InterPro" id="IPR003400">
    <property type="entry name" value="ExbD"/>
</dbReference>
<evidence type="ECO:0000256" key="10">
    <source>
        <dbReference type="HAMAP-Rule" id="MF_02203"/>
    </source>
</evidence>
<evidence type="ECO:0000256" key="7">
    <source>
        <dbReference type="ARBA" id="ARBA00022989"/>
    </source>
</evidence>
<dbReference type="PANTHER" id="PTHR30558:SF7">
    <property type="entry name" value="TOL-PAL SYSTEM PROTEIN TOLR"/>
    <property type="match status" value="1"/>
</dbReference>
<evidence type="ECO:0000256" key="3">
    <source>
        <dbReference type="ARBA" id="ARBA00022475"/>
    </source>
</evidence>
<gene>
    <name evidence="10" type="primary">tolR</name>
    <name evidence="11" type="ORF">BWK73_12115</name>
</gene>
<keyword evidence="8 10" id="KW-0472">Membrane</keyword>